<organism evidence="1 2">
    <name type="scientific">Steinernema glaseri</name>
    <dbReference type="NCBI Taxonomy" id="37863"/>
    <lineage>
        <taxon>Eukaryota</taxon>
        <taxon>Metazoa</taxon>
        <taxon>Ecdysozoa</taxon>
        <taxon>Nematoda</taxon>
        <taxon>Chromadorea</taxon>
        <taxon>Rhabditida</taxon>
        <taxon>Tylenchina</taxon>
        <taxon>Panagrolaimomorpha</taxon>
        <taxon>Strongyloidoidea</taxon>
        <taxon>Steinernematidae</taxon>
        <taxon>Steinernema</taxon>
    </lineage>
</organism>
<dbReference type="InterPro" id="IPR008042">
    <property type="entry name" value="Retrotrans_Pao"/>
</dbReference>
<dbReference type="Pfam" id="PF05380">
    <property type="entry name" value="Peptidase_A17"/>
    <property type="match status" value="1"/>
</dbReference>
<protein>
    <submittedName>
        <fullName evidence="2">RT_RNaseH_2 domain-containing protein</fullName>
    </submittedName>
</protein>
<dbReference type="PANTHER" id="PTHR47331">
    <property type="entry name" value="PHD-TYPE DOMAIN-CONTAINING PROTEIN"/>
    <property type="match status" value="1"/>
</dbReference>
<dbReference type="Proteomes" id="UP000095287">
    <property type="component" value="Unplaced"/>
</dbReference>
<keyword evidence="1" id="KW-1185">Reference proteome</keyword>
<proteinExistence type="predicted"/>
<dbReference type="WBParaSite" id="L893_g1509.t1">
    <property type="protein sequence ID" value="L893_g1509.t1"/>
    <property type="gene ID" value="L893_g1509"/>
</dbReference>
<accession>A0A1I7YD14</accession>
<dbReference type="AlphaFoldDB" id="A0A1I7YD14"/>
<evidence type="ECO:0000313" key="1">
    <source>
        <dbReference type="Proteomes" id="UP000095287"/>
    </source>
</evidence>
<reference evidence="2" key="1">
    <citation type="submission" date="2016-11" db="UniProtKB">
        <authorList>
            <consortium name="WormBaseParasite"/>
        </authorList>
    </citation>
    <scope>IDENTIFICATION</scope>
</reference>
<sequence length="166" mass="18519">FQLVIPAPSPTDAWTKTSVLAAIAGVFEPHGLISPALLRGKLFLQQLWKEKYGWKTVLAEPLQAEFNDIVDEWAAHPKFTINRRLTKRTGPLSFQLHTFVDASAIAYSAIVYVRIEAESGVEMVPIFAKSRVGPIPNITIPRMELIAFVTGVRATKFVLKELNLTF</sequence>
<evidence type="ECO:0000313" key="2">
    <source>
        <dbReference type="WBParaSite" id="L893_g1509.t1"/>
    </source>
</evidence>
<name>A0A1I7YD14_9BILA</name>